<evidence type="ECO:0000313" key="4">
    <source>
        <dbReference type="Proteomes" id="UP001500620"/>
    </source>
</evidence>
<proteinExistence type="predicted"/>
<feature type="chain" id="PRO_5046457770" description="AMIN-like domain-containing protein" evidence="1">
    <location>
        <begin position="25"/>
        <end position="171"/>
    </location>
</feature>
<dbReference type="RefSeq" id="WP_345137059.1">
    <property type="nucleotide sequence ID" value="NZ_BAABAT010000039.1"/>
</dbReference>
<feature type="signal peptide" evidence="1">
    <location>
        <begin position="1"/>
        <end position="24"/>
    </location>
</feature>
<evidence type="ECO:0000313" key="3">
    <source>
        <dbReference type="EMBL" id="GAA4260129.1"/>
    </source>
</evidence>
<comment type="caution">
    <text evidence="3">The sequence shown here is derived from an EMBL/GenBank/DDBJ whole genome shotgun (WGS) entry which is preliminary data.</text>
</comment>
<name>A0ABP8DN88_9ACTN</name>
<dbReference type="Pfam" id="PF24837">
    <property type="entry name" value="AMIN-like"/>
    <property type="match status" value="1"/>
</dbReference>
<reference evidence="4" key="1">
    <citation type="journal article" date="2019" name="Int. J. Syst. Evol. Microbiol.">
        <title>The Global Catalogue of Microorganisms (GCM) 10K type strain sequencing project: providing services to taxonomists for standard genome sequencing and annotation.</title>
        <authorList>
            <consortium name="The Broad Institute Genomics Platform"/>
            <consortium name="The Broad Institute Genome Sequencing Center for Infectious Disease"/>
            <person name="Wu L."/>
            <person name="Ma J."/>
        </authorList>
    </citation>
    <scope>NUCLEOTIDE SEQUENCE [LARGE SCALE GENOMIC DNA]</scope>
    <source>
        <strain evidence="4">JCM 17441</strain>
    </source>
</reference>
<evidence type="ECO:0000259" key="2">
    <source>
        <dbReference type="Pfam" id="PF24837"/>
    </source>
</evidence>
<protein>
    <recommendedName>
        <fullName evidence="2">AMIN-like domain-containing protein</fullName>
    </recommendedName>
</protein>
<sequence>MRRSLLAAAACAMLLLVLPATANAADLPAPTSTAPVAGNASGTGRPVLTGVRTGRHVGWDRAVFDFTGGTPSYTVAYGALIEQGRGNAVPVAGASTLVVTFSGMDYPTLNLNQVWDPQLPALRQIRSAGYFEGRANFGLGLNVHGGFRVLVLHGPDRIAIDVAQQGAPGCG</sequence>
<gene>
    <name evidence="3" type="ORF">GCM10022255_087560</name>
</gene>
<keyword evidence="1" id="KW-0732">Signal</keyword>
<organism evidence="3 4">
    <name type="scientific">Dactylosporangium darangshiense</name>
    <dbReference type="NCBI Taxonomy" id="579108"/>
    <lineage>
        <taxon>Bacteria</taxon>
        <taxon>Bacillati</taxon>
        <taxon>Actinomycetota</taxon>
        <taxon>Actinomycetes</taxon>
        <taxon>Micromonosporales</taxon>
        <taxon>Micromonosporaceae</taxon>
        <taxon>Dactylosporangium</taxon>
    </lineage>
</organism>
<dbReference type="EMBL" id="BAABAT010000039">
    <property type="protein sequence ID" value="GAA4260129.1"/>
    <property type="molecule type" value="Genomic_DNA"/>
</dbReference>
<feature type="domain" description="AMIN-like" evidence="2">
    <location>
        <begin position="47"/>
        <end position="164"/>
    </location>
</feature>
<accession>A0ABP8DN88</accession>
<dbReference type="Proteomes" id="UP001500620">
    <property type="component" value="Unassembled WGS sequence"/>
</dbReference>
<evidence type="ECO:0000256" key="1">
    <source>
        <dbReference type="SAM" id="SignalP"/>
    </source>
</evidence>
<dbReference type="InterPro" id="IPR056303">
    <property type="entry name" value="AMIN-like"/>
</dbReference>
<keyword evidence="4" id="KW-1185">Reference proteome</keyword>